<dbReference type="GO" id="GO:0005829">
    <property type="term" value="C:cytosol"/>
    <property type="evidence" value="ECO:0007669"/>
    <property type="project" value="TreeGrafter"/>
</dbReference>
<dbReference type="SMART" id="SM00958">
    <property type="entry name" value="SecA_PP_bind"/>
    <property type="match status" value="1"/>
</dbReference>
<dbReference type="GO" id="GO:0043952">
    <property type="term" value="P:protein transport by the Sec complex"/>
    <property type="evidence" value="ECO:0007669"/>
    <property type="project" value="TreeGrafter"/>
</dbReference>
<evidence type="ECO:0000256" key="9">
    <source>
        <dbReference type="ARBA" id="ARBA00023136"/>
    </source>
</evidence>
<dbReference type="Pfam" id="PF21090">
    <property type="entry name" value="P-loop_SecA"/>
    <property type="match status" value="2"/>
</dbReference>
<dbReference type="PANTHER" id="PTHR30612:SF0">
    <property type="entry name" value="CHLOROPLAST PROTEIN-TRANSPORTING ATPASE"/>
    <property type="match status" value="1"/>
</dbReference>
<dbReference type="InterPro" id="IPR000185">
    <property type="entry name" value="SecA"/>
</dbReference>
<accession>A0A5C5YV82</accession>
<dbReference type="PANTHER" id="PTHR30612">
    <property type="entry name" value="SECA INNER MEMBRANE COMPONENT OF SEC PROTEIN SECRETION SYSTEM"/>
    <property type="match status" value="1"/>
</dbReference>
<keyword evidence="8 10" id="KW-0811">Translocation</keyword>
<evidence type="ECO:0000256" key="1">
    <source>
        <dbReference type="ARBA" id="ARBA00022448"/>
    </source>
</evidence>
<evidence type="ECO:0000256" key="8">
    <source>
        <dbReference type="ARBA" id="ARBA00023010"/>
    </source>
</evidence>
<feature type="binding site" evidence="10">
    <location>
        <begin position="106"/>
        <end position="110"/>
    </location>
    <ligand>
        <name>ATP</name>
        <dbReference type="ChEBI" id="CHEBI:30616"/>
    </ligand>
</feature>
<evidence type="ECO:0000256" key="10">
    <source>
        <dbReference type="HAMAP-Rule" id="MF_01382"/>
    </source>
</evidence>
<evidence type="ECO:0000259" key="11">
    <source>
        <dbReference type="PROSITE" id="PS51192"/>
    </source>
</evidence>
<dbReference type="GO" id="GO:0065002">
    <property type="term" value="P:intracellular protein transmembrane transport"/>
    <property type="evidence" value="ECO:0007669"/>
    <property type="project" value="UniProtKB-UniRule"/>
</dbReference>
<dbReference type="HAMAP" id="MF_01382">
    <property type="entry name" value="SecA"/>
    <property type="match status" value="1"/>
</dbReference>
<comment type="caution">
    <text evidence="14">The sequence shown here is derived from an EMBL/GenBank/DDBJ whole genome shotgun (WGS) entry which is preliminary data.</text>
</comment>
<keyword evidence="15" id="KW-1185">Reference proteome</keyword>
<dbReference type="Gene3D" id="3.40.50.300">
    <property type="entry name" value="P-loop containing nucleotide triphosphate hydrolases"/>
    <property type="match status" value="2"/>
</dbReference>
<keyword evidence="4 10" id="KW-0547">Nucleotide-binding</keyword>
<dbReference type="GO" id="GO:0005524">
    <property type="term" value="F:ATP binding"/>
    <property type="evidence" value="ECO:0007669"/>
    <property type="project" value="UniProtKB-UniRule"/>
</dbReference>
<dbReference type="SMART" id="SM00957">
    <property type="entry name" value="SecA_DEAD"/>
    <property type="match status" value="1"/>
</dbReference>
<name>A0A5C5YV82_9BACT</name>
<comment type="subunit">
    <text evidence="10">Monomer and homodimer. Part of the essential Sec protein translocation apparatus which comprises SecA, SecYEG and auxiliary proteins SecDF. Other proteins may also be involved.</text>
</comment>
<comment type="similarity">
    <text evidence="10">Belongs to the SecA family.</text>
</comment>
<evidence type="ECO:0000259" key="13">
    <source>
        <dbReference type="PROSITE" id="PS51196"/>
    </source>
</evidence>
<dbReference type="InterPro" id="IPR001650">
    <property type="entry name" value="Helicase_C-like"/>
</dbReference>
<dbReference type="GO" id="GO:0005886">
    <property type="term" value="C:plasma membrane"/>
    <property type="evidence" value="ECO:0007669"/>
    <property type="project" value="UniProtKB-SubCell"/>
</dbReference>
<feature type="domain" description="Helicase C-terminal" evidence="12">
    <location>
        <begin position="444"/>
        <end position="604"/>
    </location>
</feature>
<dbReference type="SUPFAM" id="SSF52540">
    <property type="entry name" value="P-loop containing nucleoside triphosphate hydrolases"/>
    <property type="match status" value="2"/>
</dbReference>
<dbReference type="InterPro" id="IPR036670">
    <property type="entry name" value="SecA_X-link_sf"/>
</dbReference>
<evidence type="ECO:0000256" key="6">
    <source>
        <dbReference type="ARBA" id="ARBA00022927"/>
    </source>
</evidence>
<comment type="catalytic activity">
    <reaction evidence="10">
        <text>ATP + H2O + cellular proteinSide 1 = ADP + phosphate + cellular proteinSide 2.</text>
        <dbReference type="EC" id="7.4.2.8"/>
    </reaction>
</comment>
<organism evidence="14 15">
    <name type="scientific">Novipirellula herctigrandis</name>
    <dbReference type="NCBI Taxonomy" id="2527986"/>
    <lineage>
        <taxon>Bacteria</taxon>
        <taxon>Pseudomonadati</taxon>
        <taxon>Planctomycetota</taxon>
        <taxon>Planctomycetia</taxon>
        <taxon>Pirellulales</taxon>
        <taxon>Pirellulaceae</taxon>
        <taxon>Novipirellula</taxon>
    </lineage>
</organism>
<feature type="binding site" evidence="10">
    <location>
        <position position="519"/>
    </location>
    <ligand>
        <name>ATP</name>
        <dbReference type="ChEBI" id="CHEBI:30616"/>
    </ligand>
</feature>
<dbReference type="PRINTS" id="PR00906">
    <property type="entry name" value="SECA"/>
</dbReference>
<dbReference type="GO" id="GO:0031522">
    <property type="term" value="C:cell envelope Sec protein transport complex"/>
    <property type="evidence" value="ECO:0007669"/>
    <property type="project" value="TreeGrafter"/>
</dbReference>
<dbReference type="GO" id="GO:0017038">
    <property type="term" value="P:protein import"/>
    <property type="evidence" value="ECO:0007669"/>
    <property type="project" value="InterPro"/>
</dbReference>
<feature type="domain" description="SecA family profile" evidence="13">
    <location>
        <begin position="3"/>
        <end position="597"/>
    </location>
</feature>
<dbReference type="Proteomes" id="UP000315010">
    <property type="component" value="Unassembled WGS sequence"/>
</dbReference>
<evidence type="ECO:0000256" key="2">
    <source>
        <dbReference type="ARBA" id="ARBA00022475"/>
    </source>
</evidence>
<dbReference type="InterPro" id="IPR014018">
    <property type="entry name" value="SecA_motor_DEAD"/>
</dbReference>
<dbReference type="PROSITE" id="PS51192">
    <property type="entry name" value="HELICASE_ATP_BIND_1"/>
    <property type="match status" value="1"/>
</dbReference>
<gene>
    <name evidence="10" type="primary">secA</name>
    <name evidence="14" type="ORF">CA13_03490</name>
</gene>
<dbReference type="InterPro" id="IPR044722">
    <property type="entry name" value="SecA_SF2_C"/>
</dbReference>
<dbReference type="InterPro" id="IPR011115">
    <property type="entry name" value="SecA_DEAD"/>
</dbReference>
<keyword evidence="2 10" id="KW-1003">Cell membrane</keyword>
<reference evidence="14 15" key="1">
    <citation type="submission" date="2019-02" db="EMBL/GenBank/DDBJ databases">
        <title>Deep-cultivation of Planctomycetes and their phenomic and genomic characterization uncovers novel biology.</title>
        <authorList>
            <person name="Wiegand S."/>
            <person name="Jogler M."/>
            <person name="Boedeker C."/>
            <person name="Pinto D."/>
            <person name="Vollmers J."/>
            <person name="Rivas-Marin E."/>
            <person name="Kohn T."/>
            <person name="Peeters S.H."/>
            <person name="Heuer A."/>
            <person name="Rast P."/>
            <person name="Oberbeckmann S."/>
            <person name="Bunk B."/>
            <person name="Jeske O."/>
            <person name="Meyerdierks A."/>
            <person name="Storesund J.E."/>
            <person name="Kallscheuer N."/>
            <person name="Luecker S."/>
            <person name="Lage O.M."/>
            <person name="Pohl T."/>
            <person name="Merkel B.J."/>
            <person name="Hornburger P."/>
            <person name="Mueller R.-W."/>
            <person name="Bruemmer F."/>
            <person name="Labrenz M."/>
            <person name="Spormann A.M."/>
            <person name="Op Den Camp H."/>
            <person name="Overmann J."/>
            <person name="Amann R."/>
            <person name="Jetten M.S.M."/>
            <person name="Mascher T."/>
            <person name="Medema M.H."/>
            <person name="Devos D.P."/>
            <person name="Kaster A.-K."/>
            <person name="Ovreas L."/>
            <person name="Rohde M."/>
            <person name="Galperin M.Y."/>
            <person name="Jogler C."/>
        </authorList>
    </citation>
    <scope>NUCLEOTIDE SEQUENCE [LARGE SCALE GENOMIC DNA]</scope>
    <source>
        <strain evidence="14 15">CA13</strain>
    </source>
</reference>
<sequence length="638" mass="70456">MNQFLSRISGNIFPFAGLTRKTDIVAAIREVETRLKGLSIEQLREQSEQLRSRVKIESVDTEAVRREAFAIASEALRRTRGIHLYDVQMLAAMALAKGAVAEMQTGEGKTFACAPAAFLHALTGRGVHVATTNQYLAERDFEILQPAYEMLGIRIGLLPNNQGSPASKRAAYRCDITYGTGFEFGFDYLRDQLTLRQGATCKLGDATLESLIGNSPSAGAMIQRELYYSIVDEADNVLLDDAASPLILSGNAEGEADDAEVHRAALEAVNRLTTGEHFRPAAATGRIELTESGRAWIHRGESRIPIEQLRRTWTEYVEHALHAMSLHRDVSYVVTDEGEVQIVDPSTGRIFSDRNWREGLHQAIEAKEGVRITPEKSSLAQITRQRFSRLYERLAGMTGTATGCEREMRQVYDLRVVPIRLRTPSRREYWPTRFFATLSTKWNAIADSVERIHSQERPILIGTTSIADSERLADLLSERGLNFQILNGRQDAEEADVIGRAGSRGAVTIATSLAGRGTDIKLGPDALPLGGLHVVVCECSESGRVDRQLIGRCARQGDPGSTQVFVSAEDPLIKIYGSWLISSIQRHAGSDGEAEIDFAGQVRRIQRSAERVAYSSRCGLLRSDLSRDSLFSSQMTDS</sequence>
<dbReference type="EC" id="7.4.2.8" evidence="10"/>
<dbReference type="InterPro" id="IPR027417">
    <property type="entry name" value="P-loop_NTPase"/>
</dbReference>
<dbReference type="CDD" id="cd18803">
    <property type="entry name" value="SF2_C_secA"/>
    <property type="match status" value="1"/>
</dbReference>
<proteinExistence type="inferred from homology"/>
<dbReference type="OrthoDB" id="2486044at2"/>
<keyword evidence="7 10" id="KW-1278">Translocase</keyword>
<dbReference type="GO" id="GO:0006605">
    <property type="term" value="P:protein targeting"/>
    <property type="evidence" value="ECO:0007669"/>
    <property type="project" value="UniProtKB-UniRule"/>
</dbReference>
<evidence type="ECO:0000313" key="14">
    <source>
        <dbReference type="EMBL" id="TWT78952.1"/>
    </source>
</evidence>
<keyword evidence="6 10" id="KW-0653">Protein transport</keyword>
<dbReference type="SUPFAM" id="SSF81767">
    <property type="entry name" value="Pre-protein crosslinking domain of SecA"/>
    <property type="match status" value="1"/>
</dbReference>
<dbReference type="GO" id="GO:0008564">
    <property type="term" value="F:protein-exporting ATPase activity"/>
    <property type="evidence" value="ECO:0007669"/>
    <property type="project" value="UniProtKB-EC"/>
</dbReference>
<keyword evidence="9 10" id="KW-0472">Membrane</keyword>
<dbReference type="InterPro" id="IPR011130">
    <property type="entry name" value="SecA_preprotein_X-link_dom"/>
</dbReference>
<evidence type="ECO:0000313" key="15">
    <source>
        <dbReference type="Proteomes" id="UP000315010"/>
    </source>
</evidence>
<evidence type="ECO:0000256" key="3">
    <source>
        <dbReference type="ARBA" id="ARBA00022490"/>
    </source>
</evidence>
<comment type="function">
    <text evidence="10">Part of the Sec protein translocase complex. Interacts with the SecYEG preprotein conducting channel. Has a central role in coupling the hydrolysis of ATP to the transfer of proteins into and across the cell membrane, serving as an ATP-driven molecular motor driving the stepwise translocation of polypeptide chains across the membrane.</text>
</comment>
<dbReference type="Gene3D" id="3.90.1440.10">
    <property type="entry name" value="SecA, preprotein cross-linking domain"/>
    <property type="match status" value="1"/>
</dbReference>
<keyword evidence="3 10" id="KW-0963">Cytoplasm</keyword>
<feature type="binding site" evidence="10">
    <location>
        <position position="88"/>
    </location>
    <ligand>
        <name>ATP</name>
        <dbReference type="ChEBI" id="CHEBI:30616"/>
    </ligand>
</feature>
<evidence type="ECO:0000256" key="4">
    <source>
        <dbReference type="ARBA" id="ARBA00022741"/>
    </source>
</evidence>
<evidence type="ECO:0000256" key="7">
    <source>
        <dbReference type="ARBA" id="ARBA00022967"/>
    </source>
</evidence>
<dbReference type="RefSeq" id="WP_146394125.1">
    <property type="nucleotide sequence ID" value="NZ_SJPJ01000001.1"/>
</dbReference>
<dbReference type="EMBL" id="SJPJ01000001">
    <property type="protein sequence ID" value="TWT78952.1"/>
    <property type="molecule type" value="Genomic_DNA"/>
</dbReference>
<protein>
    <recommendedName>
        <fullName evidence="10">Protein translocase subunit SecA</fullName>
        <ecNumber evidence="10">7.4.2.8</ecNumber>
    </recommendedName>
</protein>
<dbReference type="CDD" id="cd17928">
    <property type="entry name" value="DEXDc_SecA"/>
    <property type="match status" value="1"/>
</dbReference>
<evidence type="ECO:0000259" key="12">
    <source>
        <dbReference type="PROSITE" id="PS51194"/>
    </source>
</evidence>
<evidence type="ECO:0000256" key="5">
    <source>
        <dbReference type="ARBA" id="ARBA00022840"/>
    </source>
</evidence>
<dbReference type="PROSITE" id="PS51196">
    <property type="entry name" value="SECA_MOTOR_DEAD"/>
    <property type="match status" value="1"/>
</dbReference>
<dbReference type="AlphaFoldDB" id="A0A5C5YV82"/>
<feature type="domain" description="Helicase ATP-binding" evidence="11">
    <location>
        <begin position="90"/>
        <end position="270"/>
    </location>
</feature>
<keyword evidence="1 10" id="KW-0813">Transport</keyword>
<dbReference type="Pfam" id="PF01043">
    <property type="entry name" value="SecA_PP_bind"/>
    <property type="match status" value="1"/>
</dbReference>
<dbReference type="InterPro" id="IPR014001">
    <property type="entry name" value="Helicase_ATP-bd"/>
</dbReference>
<dbReference type="Pfam" id="PF07517">
    <property type="entry name" value="SecA_DEAD"/>
    <property type="match status" value="1"/>
</dbReference>
<dbReference type="PROSITE" id="PS51194">
    <property type="entry name" value="HELICASE_CTER"/>
    <property type="match status" value="1"/>
</dbReference>
<dbReference type="FunFam" id="3.40.50.300:FF:000429">
    <property type="entry name" value="Preprotein translocase subunit SecA"/>
    <property type="match status" value="1"/>
</dbReference>
<keyword evidence="5 10" id="KW-0067">ATP-binding</keyword>
<comment type="subcellular location">
    <subcellularLocation>
        <location evidence="10">Cell membrane</location>
        <topology evidence="10">Peripheral membrane protein</topology>
        <orientation evidence="10">Cytoplasmic side</orientation>
    </subcellularLocation>
    <subcellularLocation>
        <location evidence="10">Cytoplasm</location>
    </subcellularLocation>
    <text evidence="10">Distribution is 50-50.</text>
</comment>